<dbReference type="AlphaFoldDB" id="A0A3M9NRE3"/>
<dbReference type="GO" id="GO:0016799">
    <property type="term" value="F:hydrolase activity, hydrolyzing N-glycosyl compounds"/>
    <property type="evidence" value="ECO:0007669"/>
    <property type="project" value="InterPro"/>
</dbReference>
<reference evidence="2 3" key="1">
    <citation type="submission" date="2018-11" db="EMBL/GenBank/DDBJ databases">
        <title>Draft genome sequence of Ferruginibacter sp. BO-59.</title>
        <authorList>
            <person name="Im W.T."/>
        </authorList>
    </citation>
    <scope>NUCLEOTIDE SEQUENCE [LARGE SCALE GENOMIC DNA]</scope>
    <source>
        <strain evidence="2 3">BO-59</strain>
    </source>
</reference>
<feature type="domain" description="Inosine/uridine-preferring nucleoside hydrolase" evidence="1">
    <location>
        <begin position="30"/>
        <end position="289"/>
    </location>
</feature>
<organism evidence="2 3">
    <name type="scientific">Hanamia caeni</name>
    <dbReference type="NCBI Taxonomy" id="2294116"/>
    <lineage>
        <taxon>Bacteria</taxon>
        <taxon>Pseudomonadati</taxon>
        <taxon>Bacteroidota</taxon>
        <taxon>Chitinophagia</taxon>
        <taxon>Chitinophagales</taxon>
        <taxon>Chitinophagaceae</taxon>
        <taxon>Hanamia</taxon>
    </lineage>
</organism>
<dbReference type="Gene3D" id="3.90.245.10">
    <property type="entry name" value="Ribonucleoside hydrolase-like"/>
    <property type="match status" value="1"/>
</dbReference>
<dbReference type="Proteomes" id="UP000267223">
    <property type="component" value="Unassembled WGS sequence"/>
</dbReference>
<evidence type="ECO:0000259" key="1">
    <source>
        <dbReference type="Pfam" id="PF01156"/>
    </source>
</evidence>
<protein>
    <submittedName>
        <fullName evidence="2">Nucleoside hydrolase</fullName>
    </submittedName>
</protein>
<dbReference type="PANTHER" id="PTHR43264:SF1">
    <property type="entry name" value="INOSINE_URIDINE-PREFERRING NUCLEOSIDE HYDROLASE DOMAIN-CONTAINING PROTEIN"/>
    <property type="match status" value="1"/>
</dbReference>
<dbReference type="OrthoDB" id="128573at2"/>
<evidence type="ECO:0000313" key="3">
    <source>
        <dbReference type="Proteomes" id="UP000267223"/>
    </source>
</evidence>
<dbReference type="PANTHER" id="PTHR43264">
    <property type="match status" value="1"/>
</dbReference>
<dbReference type="InterPro" id="IPR036452">
    <property type="entry name" value="Ribo_hydro-like"/>
</dbReference>
<accession>A0A3M9NRE3</accession>
<comment type="caution">
    <text evidence="2">The sequence shown here is derived from an EMBL/GenBank/DDBJ whole genome shotgun (WGS) entry which is preliminary data.</text>
</comment>
<proteinExistence type="predicted"/>
<dbReference type="SUPFAM" id="SSF53590">
    <property type="entry name" value="Nucleoside hydrolase"/>
    <property type="match status" value="1"/>
</dbReference>
<dbReference type="Pfam" id="PF01156">
    <property type="entry name" value="IU_nuc_hydro"/>
    <property type="match status" value="1"/>
</dbReference>
<name>A0A3M9NRE3_9BACT</name>
<dbReference type="EMBL" id="RJJR01000001">
    <property type="protein sequence ID" value="RNI40346.1"/>
    <property type="molecule type" value="Genomic_DNA"/>
</dbReference>
<keyword evidence="2" id="KW-0378">Hydrolase</keyword>
<dbReference type="InterPro" id="IPR001910">
    <property type="entry name" value="Inosine/uridine_hydrolase_dom"/>
</dbReference>
<keyword evidence="3" id="KW-1185">Reference proteome</keyword>
<gene>
    <name evidence="2" type="ORF">EFY79_03050</name>
</gene>
<sequence length="332" mass="36587">MSTAYFVLLISTILFVPKMKGQIIQTPANIIFDSDMGPDYDDVGALAILHAMADKGECKILATVSSNEHSLTTASMSVLNTYFKRPDIPVGVVKENGINVSCPQKWDSLIVSKYPHAIKLNSEADDALKLYRKILADLPDSSVTIVTVGFLTNMSNLLDSKPDEFSSLNGKDLVKKKVKLLVSMAGCFNEEMGTFKEFNLMKDAAASKFAFDNWPAPIVFSGFEIGEKIHTGLPITKSRVSNSPVKDVFAHCIPLDKNDANGRMSWDETAVLVAARGYEKYFGAVTGKIIVNKDGSNSWDKRGTRDKFLTLKMPVNQLENILDSLMMRLPSE</sequence>
<evidence type="ECO:0000313" key="2">
    <source>
        <dbReference type="EMBL" id="RNI40346.1"/>
    </source>
</evidence>